<dbReference type="KEGG" id="abe:ARB_05371"/>
<dbReference type="EMBL" id="ABSU01000003">
    <property type="protein sequence ID" value="EFE35329.1"/>
    <property type="molecule type" value="Genomic_DNA"/>
</dbReference>
<dbReference type="OMA" id="AMYMNWR"/>
<sequence>METPQPRQPEELRRKISTSSLLRIPTTDEEAPISVHFTSDDSSKPCITTPPPRGREGSHSPTPSNAPPSPRDELPKDFVALDGLLNYHLSQLDRIKNEIKEHNTTLDQLSYTLANMSTRPEVQCAAMYMNWRLQGVRNARNLLAKFVAFHLQEIDRISALKLEMGGNDVLEMRVDYYNAMALITTRAYLTDSSIAAETSLPHVNGMICSLIKLILTGRHHIVFPLCLKMVLDAEDKE</sequence>
<comment type="caution">
    <text evidence="2">The sequence shown here is derived from an EMBL/GenBank/DDBJ whole genome shotgun (WGS) entry which is preliminary data.</text>
</comment>
<dbReference type="GeneID" id="9523890"/>
<name>D4AMB8_ARTBC</name>
<dbReference type="Proteomes" id="UP000008866">
    <property type="component" value="Unassembled WGS sequence"/>
</dbReference>
<dbReference type="eggNOG" id="ENOG502RAK3">
    <property type="taxonomic scope" value="Eukaryota"/>
</dbReference>
<accession>D4AMB8</accession>
<feature type="region of interest" description="Disordered" evidence="1">
    <location>
        <begin position="1"/>
        <end position="75"/>
    </location>
</feature>
<evidence type="ECO:0000313" key="3">
    <source>
        <dbReference type="Proteomes" id="UP000008866"/>
    </source>
</evidence>
<reference evidence="3" key="1">
    <citation type="journal article" date="2011" name="Genome Biol.">
        <title>Comparative and functional genomics provide insights into the pathogenicity of dermatophytic fungi.</title>
        <authorList>
            <person name="Burmester A."/>
            <person name="Shelest E."/>
            <person name="Gloeckner G."/>
            <person name="Heddergott C."/>
            <person name="Schindler S."/>
            <person name="Staib P."/>
            <person name="Heidel A."/>
            <person name="Felder M."/>
            <person name="Petzold A."/>
            <person name="Szafranski K."/>
            <person name="Feuermann M."/>
            <person name="Pedruzzi I."/>
            <person name="Priebe S."/>
            <person name="Groth M."/>
            <person name="Winkler R."/>
            <person name="Li W."/>
            <person name="Kniemeyer O."/>
            <person name="Schroeckh V."/>
            <person name="Hertweck C."/>
            <person name="Hube B."/>
            <person name="White T.C."/>
            <person name="Platzer M."/>
            <person name="Guthke R."/>
            <person name="Heitman J."/>
            <person name="Woestemeyer J."/>
            <person name="Zipfel P.F."/>
            <person name="Monod M."/>
            <person name="Brakhage A.A."/>
        </authorList>
    </citation>
    <scope>NUCLEOTIDE SEQUENCE [LARGE SCALE GENOMIC DNA]</scope>
    <source>
        <strain evidence="3">ATCC MYA-4681 / CBS 112371</strain>
    </source>
</reference>
<evidence type="ECO:0000313" key="2">
    <source>
        <dbReference type="EMBL" id="EFE35329.1"/>
    </source>
</evidence>
<evidence type="ECO:0000256" key="1">
    <source>
        <dbReference type="SAM" id="MobiDB-lite"/>
    </source>
</evidence>
<dbReference type="RefSeq" id="XP_003015974.1">
    <property type="nucleotide sequence ID" value="XM_003015928.1"/>
</dbReference>
<gene>
    <name evidence="2" type="ORF">ARB_05371</name>
</gene>
<organism evidence="2 3">
    <name type="scientific">Arthroderma benhamiae (strain ATCC MYA-4681 / CBS 112371)</name>
    <name type="common">Trichophyton mentagrophytes</name>
    <dbReference type="NCBI Taxonomy" id="663331"/>
    <lineage>
        <taxon>Eukaryota</taxon>
        <taxon>Fungi</taxon>
        <taxon>Dikarya</taxon>
        <taxon>Ascomycota</taxon>
        <taxon>Pezizomycotina</taxon>
        <taxon>Eurotiomycetes</taxon>
        <taxon>Eurotiomycetidae</taxon>
        <taxon>Onygenales</taxon>
        <taxon>Arthrodermataceae</taxon>
        <taxon>Trichophyton</taxon>
    </lineage>
</organism>
<dbReference type="AlphaFoldDB" id="D4AMB8"/>
<proteinExistence type="predicted"/>
<keyword evidence="3" id="KW-1185">Reference proteome</keyword>
<dbReference type="HOGENOM" id="CLU_1170417_0_0_1"/>
<protein>
    <submittedName>
        <fullName evidence="2">Uncharacterized protein</fullName>
    </submittedName>
</protein>